<evidence type="ECO:0000256" key="2">
    <source>
        <dbReference type="ARBA" id="ARBA00008000"/>
    </source>
</evidence>
<dbReference type="InterPro" id="IPR004113">
    <property type="entry name" value="FAD-bd_oxidored_4_C"/>
</dbReference>
<dbReference type="InterPro" id="IPR016164">
    <property type="entry name" value="FAD-linked_Oxase-like_C"/>
</dbReference>
<keyword evidence="3" id="KW-0285">Flavoprotein</keyword>
<evidence type="ECO:0000256" key="3">
    <source>
        <dbReference type="ARBA" id="ARBA00022630"/>
    </source>
</evidence>
<reference evidence="6 7" key="1">
    <citation type="submission" date="2020-03" db="EMBL/GenBank/DDBJ databases">
        <title>Bradyrhizobium diversity isolated from nodules of Muelleranthus trifoliolatus.</title>
        <authorList>
            <person name="Klepa M."/>
            <person name="Helene L."/>
            <person name="Hungria M."/>
        </authorList>
    </citation>
    <scope>NUCLEOTIDE SEQUENCE [LARGE SCALE GENOMIC DNA]</scope>
    <source>
        <strain evidence="6 7">WSM 1744</strain>
    </source>
</reference>
<sequence length="482" mass="52405">MNNLTKRTSKPVPEDVLYQLKEIVGHSGYLDDPAEIAPYCMSWRDNWVGSTPLVLRPASVDEVSRLVKVCASAGVPIVPQGGNTGLTGAGQPHGNGSEVIISTSRLRAIRDIDTLNDTITVESGVVLAEIQRRASEYDRLFPLSLGAEGTCQIGGNISTNAGGVQVFRYGSTRNLILGLEVVLPDGRVWDGLRALRKDNTGYDLKQLFIGGEGTLGVITAAVLRLFPKPIETQTALVAVRSPHAAVELLAHLRGQMAEHLSTFELMRRICIDAVIELIPGHGDPLATKFPWYVLMETTGQGPIGSLREPLEEALASALENGIADDVVIAESGEQRRRLWAIREDQGEVQHRIGTGIKHDVSIPVSRIAEFIERADAALAAAYPGIRHYAFGHVGDGNIHYNPIAPADWAGDAFARERGPINRIVHDIITDLRGSISAEHGIGQLRIEQAEIYKPAVELEMMRAIKRALDPNNLMNPGKILRL</sequence>
<dbReference type="Proteomes" id="UP000528734">
    <property type="component" value="Unassembled WGS sequence"/>
</dbReference>
<gene>
    <name evidence="6" type="ORF">HCN50_32205</name>
</gene>
<dbReference type="SUPFAM" id="SSF55103">
    <property type="entry name" value="FAD-linked oxidases, C-terminal domain"/>
    <property type="match status" value="1"/>
</dbReference>
<protein>
    <submittedName>
        <fullName evidence="6">FAD-binding oxidoreductase</fullName>
    </submittedName>
</protein>
<dbReference type="RefSeq" id="WP_171713881.1">
    <property type="nucleotide sequence ID" value="NZ_JAAVLW010000017.1"/>
</dbReference>
<dbReference type="PANTHER" id="PTHR43716:SF2">
    <property type="entry name" value="BLL6224 PROTEIN"/>
    <property type="match status" value="1"/>
</dbReference>
<evidence type="ECO:0000313" key="7">
    <source>
        <dbReference type="Proteomes" id="UP000528734"/>
    </source>
</evidence>
<dbReference type="Pfam" id="PF01565">
    <property type="entry name" value="FAD_binding_4"/>
    <property type="match status" value="1"/>
</dbReference>
<dbReference type="GO" id="GO:0003824">
    <property type="term" value="F:catalytic activity"/>
    <property type="evidence" value="ECO:0007669"/>
    <property type="project" value="InterPro"/>
</dbReference>
<dbReference type="InterPro" id="IPR051264">
    <property type="entry name" value="FAD-oxidored/transferase_4"/>
</dbReference>
<dbReference type="InterPro" id="IPR016167">
    <property type="entry name" value="FAD-bd_PCMH_sub1"/>
</dbReference>
<dbReference type="SUPFAM" id="SSF56176">
    <property type="entry name" value="FAD-binding/transporter-associated domain-like"/>
    <property type="match status" value="1"/>
</dbReference>
<dbReference type="Gene3D" id="3.30.70.2740">
    <property type="match status" value="1"/>
</dbReference>
<feature type="domain" description="FAD-binding PCMH-type" evidence="5">
    <location>
        <begin position="47"/>
        <end position="228"/>
    </location>
</feature>
<dbReference type="Gene3D" id="1.10.45.10">
    <property type="entry name" value="Vanillyl-alcohol Oxidase, Chain A, domain 4"/>
    <property type="match status" value="1"/>
</dbReference>
<dbReference type="GO" id="GO:0022904">
    <property type="term" value="P:respiratory electron transport chain"/>
    <property type="evidence" value="ECO:0007669"/>
    <property type="project" value="TreeGrafter"/>
</dbReference>
<dbReference type="PROSITE" id="PS51387">
    <property type="entry name" value="FAD_PCMH"/>
    <property type="match status" value="1"/>
</dbReference>
<dbReference type="InterPro" id="IPR016166">
    <property type="entry name" value="FAD-bd_PCMH"/>
</dbReference>
<dbReference type="InterPro" id="IPR016169">
    <property type="entry name" value="FAD-bd_PCMH_sub2"/>
</dbReference>
<dbReference type="EMBL" id="JAAVLW010000017">
    <property type="protein sequence ID" value="NOJ50833.1"/>
    <property type="molecule type" value="Genomic_DNA"/>
</dbReference>
<dbReference type="AlphaFoldDB" id="A0A7Y4M5E8"/>
<accession>A0A7Y4M5E8</accession>
<dbReference type="PANTHER" id="PTHR43716">
    <property type="entry name" value="D-2-HYDROXYGLUTARATE DEHYDROGENASE, MITOCHONDRIAL"/>
    <property type="match status" value="1"/>
</dbReference>
<dbReference type="Pfam" id="PF02913">
    <property type="entry name" value="FAD-oxidase_C"/>
    <property type="match status" value="1"/>
</dbReference>
<evidence type="ECO:0000256" key="4">
    <source>
        <dbReference type="ARBA" id="ARBA00022827"/>
    </source>
</evidence>
<name>A0A7Y4M5E8_9BRAD</name>
<comment type="similarity">
    <text evidence="2">Belongs to the FAD-binding oxidoreductase/transferase type 4 family.</text>
</comment>
<keyword evidence="7" id="KW-1185">Reference proteome</keyword>
<dbReference type="InterPro" id="IPR016171">
    <property type="entry name" value="Vanillyl_alc_oxidase_C-sub2"/>
</dbReference>
<dbReference type="InterPro" id="IPR006094">
    <property type="entry name" value="Oxid_FAD_bind_N"/>
</dbReference>
<evidence type="ECO:0000256" key="1">
    <source>
        <dbReference type="ARBA" id="ARBA00001974"/>
    </source>
</evidence>
<evidence type="ECO:0000313" key="6">
    <source>
        <dbReference type="EMBL" id="NOJ50833.1"/>
    </source>
</evidence>
<organism evidence="6 7">
    <name type="scientific">Bradyrhizobium archetypum</name>
    <dbReference type="NCBI Taxonomy" id="2721160"/>
    <lineage>
        <taxon>Bacteria</taxon>
        <taxon>Pseudomonadati</taxon>
        <taxon>Pseudomonadota</taxon>
        <taxon>Alphaproteobacteria</taxon>
        <taxon>Hyphomicrobiales</taxon>
        <taxon>Nitrobacteraceae</taxon>
        <taxon>Bradyrhizobium</taxon>
    </lineage>
</organism>
<dbReference type="Gene3D" id="3.30.465.10">
    <property type="match status" value="1"/>
</dbReference>
<dbReference type="FunFam" id="3.30.465.10:FF:000001">
    <property type="entry name" value="D-2-hydroxyglutarate dehydrogenase, mitochondrial"/>
    <property type="match status" value="1"/>
</dbReference>
<evidence type="ECO:0000259" key="5">
    <source>
        <dbReference type="PROSITE" id="PS51387"/>
    </source>
</evidence>
<dbReference type="Gene3D" id="3.30.70.2190">
    <property type="match status" value="1"/>
</dbReference>
<proteinExistence type="inferred from homology"/>
<dbReference type="Gene3D" id="3.30.43.10">
    <property type="entry name" value="Uridine Diphospho-n-acetylenolpyruvylglucosamine Reductase, domain 2"/>
    <property type="match status" value="1"/>
</dbReference>
<keyword evidence="4" id="KW-0274">FAD</keyword>
<comment type="cofactor">
    <cofactor evidence="1">
        <name>FAD</name>
        <dbReference type="ChEBI" id="CHEBI:57692"/>
    </cofactor>
</comment>
<dbReference type="InterPro" id="IPR036318">
    <property type="entry name" value="FAD-bd_PCMH-like_sf"/>
</dbReference>
<dbReference type="FunFam" id="1.10.45.10:FF:000001">
    <property type="entry name" value="D-lactate dehydrogenase mitochondrial"/>
    <property type="match status" value="1"/>
</dbReference>
<dbReference type="GO" id="GO:0071949">
    <property type="term" value="F:FAD binding"/>
    <property type="evidence" value="ECO:0007669"/>
    <property type="project" value="InterPro"/>
</dbReference>
<comment type="caution">
    <text evidence="6">The sequence shown here is derived from an EMBL/GenBank/DDBJ whole genome shotgun (WGS) entry which is preliminary data.</text>
</comment>